<proteinExistence type="predicted"/>
<evidence type="ECO:0008006" key="3">
    <source>
        <dbReference type="Google" id="ProtNLM"/>
    </source>
</evidence>
<reference evidence="1 2" key="1">
    <citation type="submission" date="2013-05" db="EMBL/GenBank/DDBJ databases">
        <title>Complete genome sequence of the lipase-producing bacterium Photobacterium gaetbulicola Gung47.</title>
        <authorList>
            <person name="Kim Y.-O."/>
        </authorList>
    </citation>
    <scope>NUCLEOTIDE SEQUENCE [LARGE SCALE GENOMIC DNA]</scope>
    <source>
        <strain evidence="1 2">Gung47</strain>
    </source>
</reference>
<organism evidence="1 2">
    <name type="scientific">Photobacterium gaetbulicola Gung47</name>
    <dbReference type="NCBI Taxonomy" id="658445"/>
    <lineage>
        <taxon>Bacteria</taxon>
        <taxon>Pseudomonadati</taxon>
        <taxon>Pseudomonadota</taxon>
        <taxon>Gammaproteobacteria</taxon>
        <taxon>Vibrionales</taxon>
        <taxon>Vibrionaceae</taxon>
        <taxon>Photobacterium</taxon>
    </lineage>
</organism>
<protein>
    <recommendedName>
        <fullName evidence="3">Oxidoreductase molybdopterin-binding domain-containing protein</fullName>
    </recommendedName>
</protein>
<dbReference type="InterPro" id="IPR036374">
    <property type="entry name" value="OxRdtase_Mopterin-bd_sf"/>
</dbReference>
<dbReference type="OrthoDB" id="9798763at2"/>
<dbReference type="HOGENOM" id="CLU_110165_3_0_6"/>
<dbReference type="PATRIC" id="fig|658445.3.peg.4768"/>
<dbReference type="STRING" id="658445.H744_2c2732"/>
<gene>
    <name evidence="1" type="ORF">H744_2c2732</name>
</gene>
<accession>A0A0C5WQG1</accession>
<dbReference type="AlphaFoldDB" id="A0A0C5WQG1"/>
<dbReference type="SUPFAM" id="SSF56524">
    <property type="entry name" value="Oxidoreductase molybdopterin-binding domain"/>
    <property type="match status" value="1"/>
</dbReference>
<sequence length="165" mass="18660">MLRARSKLMLFYLISSLSLFTAFAAWGQGIPLAISGKSLTGEKLSLELERSQLEQLPQTSLSTNLPWLEQSATFQGVRLLTLLEHLNLSVSKLKLLALNDYSVVVSHDYIKQYNPLLAIRQDGQYLKVRDYGPYWIIISLNEHPDAAATEHLANMVWQLAHIEAH</sequence>
<dbReference type="KEGG" id="pgb:H744_2c2732"/>
<keyword evidence="2" id="KW-1185">Reference proteome</keyword>
<dbReference type="EMBL" id="CP005974">
    <property type="protein sequence ID" value="AJR09388.1"/>
    <property type="molecule type" value="Genomic_DNA"/>
</dbReference>
<evidence type="ECO:0000313" key="1">
    <source>
        <dbReference type="EMBL" id="AJR09388.1"/>
    </source>
</evidence>
<evidence type="ECO:0000313" key="2">
    <source>
        <dbReference type="Proteomes" id="UP000032303"/>
    </source>
</evidence>
<name>A0A0C5WQG1_9GAMM</name>
<dbReference type="Proteomes" id="UP000032303">
    <property type="component" value="Chromosome 2"/>
</dbReference>